<name>A0A1J1HL61_9DIPT</name>
<protein>
    <submittedName>
        <fullName evidence="1">CLUMA_CG002054, isoform A</fullName>
    </submittedName>
</protein>
<gene>
    <name evidence="1" type="ORF">CLUMA_CG002054</name>
</gene>
<sequence>MWVSSVKTTTKCHTKEARPVSCNIAMRMSEGKHDKISRESSKNEHEVIFYVSSVESRINI</sequence>
<dbReference type="Proteomes" id="UP000183832">
    <property type="component" value="Unassembled WGS sequence"/>
</dbReference>
<proteinExistence type="predicted"/>
<organism evidence="1 2">
    <name type="scientific">Clunio marinus</name>
    <dbReference type="NCBI Taxonomy" id="568069"/>
    <lineage>
        <taxon>Eukaryota</taxon>
        <taxon>Metazoa</taxon>
        <taxon>Ecdysozoa</taxon>
        <taxon>Arthropoda</taxon>
        <taxon>Hexapoda</taxon>
        <taxon>Insecta</taxon>
        <taxon>Pterygota</taxon>
        <taxon>Neoptera</taxon>
        <taxon>Endopterygota</taxon>
        <taxon>Diptera</taxon>
        <taxon>Nematocera</taxon>
        <taxon>Chironomoidea</taxon>
        <taxon>Chironomidae</taxon>
        <taxon>Clunio</taxon>
    </lineage>
</organism>
<evidence type="ECO:0000313" key="2">
    <source>
        <dbReference type="Proteomes" id="UP000183832"/>
    </source>
</evidence>
<keyword evidence="2" id="KW-1185">Reference proteome</keyword>
<accession>A0A1J1HL61</accession>
<dbReference type="EMBL" id="CVRI01000006">
    <property type="protein sequence ID" value="CRK88274.1"/>
    <property type="molecule type" value="Genomic_DNA"/>
</dbReference>
<dbReference type="AlphaFoldDB" id="A0A1J1HL61"/>
<reference evidence="1 2" key="1">
    <citation type="submission" date="2015-04" db="EMBL/GenBank/DDBJ databases">
        <authorList>
            <person name="Syromyatnikov M.Y."/>
            <person name="Popov V.N."/>
        </authorList>
    </citation>
    <scope>NUCLEOTIDE SEQUENCE [LARGE SCALE GENOMIC DNA]</scope>
</reference>
<evidence type="ECO:0000313" key="1">
    <source>
        <dbReference type="EMBL" id="CRK88274.1"/>
    </source>
</evidence>